<dbReference type="GO" id="GO:0016787">
    <property type="term" value="F:hydrolase activity"/>
    <property type="evidence" value="ECO:0007669"/>
    <property type="project" value="InterPro"/>
</dbReference>
<organism evidence="3 4">
    <name type="scientific">Luteolibacter pohnpeiensis</name>
    <dbReference type="NCBI Taxonomy" id="454153"/>
    <lineage>
        <taxon>Bacteria</taxon>
        <taxon>Pseudomonadati</taxon>
        <taxon>Verrucomicrobiota</taxon>
        <taxon>Verrucomicrobiia</taxon>
        <taxon>Verrucomicrobiales</taxon>
        <taxon>Verrucomicrobiaceae</taxon>
        <taxon>Luteolibacter</taxon>
    </lineage>
</organism>
<keyword evidence="4" id="KW-1185">Reference proteome</keyword>
<dbReference type="Gene3D" id="3.60.21.10">
    <property type="match status" value="1"/>
</dbReference>
<dbReference type="Pfam" id="PF00149">
    <property type="entry name" value="Metallophos"/>
    <property type="match status" value="1"/>
</dbReference>
<dbReference type="Gene3D" id="2.60.40.2030">
    <property type="match status" value="1"/>
</dbReference>
<dbReference type="Gene3D" id="2.60.40.10">
    <property type="entry name" value="Immunoglobulins"/>
    <property type="match status" value="1"/>
</dbReference>
<dbReference type="SUPFAM" id="SSF141072">
    <property type="entry name" value="CalX-like"/>
    <property type="match status" value="1"/>
</dbReference>
<dbReference type="InterPro" id="IPR004843">
    <property type="entry name" value="Calcineurin-like_PHP"/>
</dbReference>
<protein>
    <submittedName>
        <fullName evidence="3">Metallophosphoesterase</fullName>
    </submittedName>
</protein>
<gene>
    <name evidence="3" type="ORF">JIN85_07660</name>
</gene>
<name>A0A934S6R0_9BACT</name>
<evidence type="ECO:0000313" key="3">
    <source>
        <dbReference type="EMBL" id="MBK1882285.1"/>
    </source>
</evidence>
<dbReference type="Pfam" id="PF17957">
    <property type="entry name" value="Big_7"/>
    <property type="match status" value="1"/>
</dbReference>
<comment type="caution">
    <text evidence="3">The sequence shown here is derived from an EMBL/GenBank/DDBJ whole genome shotgun (WGS) entry which is preliminary data.</text>
</comment>
<feature type="chain" id="PRO_5037932821" evidence="1">
    <location>
        <begin position="30"/>
        <end position="1094"/>
    </location>
</feature>
<reference evidence="3" key="1">
    <citation type="submission" date="2021-01" db="EMBL/GenBank/DDBJ databases">
        <title>Modified the classification status of verrucomicrobia.</title>
        <authorList>
            <person name="Feng X."/>
        </authorList>
    </citation>
    <scope>NUCLEOTIDE SEQUENCE</scope>
    <source>
        <strain evidence="3">KCTC 22041</strain>
    </source>
</reference>
<dbReference type="InterPro" id="IPR038081">
    <property type="entry name" value="CalX-like_sf"/>
</dbReference>
<accession>A0A934S6R0</accession>
<dbReference type="PANTHER" id="PTHR43143">
    <property type="entry name" value="METALLOPHOSPHOESTERASE, CALCINEURIN SUPERFAMILY"/>
    <property type="match status" value="1"/>
</dbReference>
<evidence type="ECO:0000259" key="2">
    <source>
        <dbReference type="Pfam" id="PF00149"/>
    </source>
</evidence>
<dbReference type="InterPro" id="IPR013783">
    <property type="entry name" value="Ig-like_fold"/>
</dbReference>
<feature type="domain" description="Calcineurin-like phosphoesterase" evidence="2">
    <location>
        <begin position="118"/>
        <end position="306"/>
    </location>
</feature>
<dbReference type="EMBL" id="JAENIJ010000009">
    <property type="protein sequence ID" value="MBK1882285.1"/>
    <property type="molecule type" value="Genomic_DNA"/>
</dbReference>
<dbReference type="InterPro" id="IPR029052">
    <property type="entry name" value="Metallo-depent_PP-like"/>
</dbReference>
<dbReference type="PANTHER" id="PTHR43143:SF5">
    <property type="entry name" value="SECRETED PROTEIN"/>
    <property type="match status" value="1"/>
</dbReference>
<proteinExistence type="predicted"/>
<keyword evidence="1" id="KW-0732">Signal</keyword>
<dbReference type="InterPro" id="IPR051918">
    <property type="entry name" value="STPP_CPPED1"/>
</dbReference>
<evidence type="ECO:0000313" key="4">
    <source>
        <dbReference type="Proteomes" id="UP000603141"/>
    </source>
</evidence>
<evidence type="ECO:0000256" key="1">
    <source>
        <dbReference type="SAM" id="SignalP"/>
    </source>
</evidence>
<sequence>MMNAADLTHTHRFCAISTLALAMTCGLGAAEQPTVADLSPANDAIRVPVDATLSVAASDADAGELTVKFFGRRVGSADPADEFSVIALPDTQFYSENKNGDRAAIFSAQTDWIVAERDALNIGFVLHLGDVSQNGDRVDTAPEQWKNASDAMYRLEDPDTTERNEGVPYVMAVGNHDQTPIGDADGTTIGFNTWFGVHPETHINHFAGKSYYGGTSEPSTADNNFCLFTAGGMDFIVISLEYDTTPDAADLQWADDLLKAYPGRRGIVITHHLVNTGNPAAFSPLGAAIYEKLKSNPNLILMHGGHVDGEGQRTDYYEGRAIHSLLADYQGRTNGGDGWLRIMKFRPLLNRIDVQTYSPSLDRYETDEDSQFSLDVNLKGGMGPFTEIATVTGTAGTLSGNWNELEAGTRYEWYATVSDGTTTVASSVQSFITGGVQFPPVVEISKPGNGAVVESSSNLTLEATASDLDGTIAKVEFYDGTRLIGAVDQPPYRFDWLDVPTGSHTVIAKATDNDGVVGASLPIAVQVVTKATPPDTSTSSTGLLNPGWSIAATTPAPYQFTSPGSNVGDISLRINGNRIMFDSGIIAASNWESPDNGSATSNDNIVSPYKSTDGYAWINNYDNSNPNASDANPTCTEESAGTAVGFFSYQAGWVGAAISSEGSIISSNLPDGVSIYHGDKGLYQIYGLSTAGNLLAFPNGNGGLSGDNVISTRSSGGVWTVDVRDNGSSAQDGDFSFLYIPEGTSGVLSGIMKSDGTIEPLNVDAESVNITGTKSSTSQELLVGNGSVIHPGNSVLFLTGDSTASLNVSDNIHSWSADGNRFQILSQDLPQLNGNHQAVDLRFLIVPLEASPTTVQVETSDSVGGEFREDDRLAIMFHREGPTGASLPVSFTVKGTATPGQDTKLIPTSVMIPAGSDSAELEITILNDQKIEGTENLTFQIVGSTGYRIGAKSSATVEIQDRPLQDYLHVIQSDGPLADQDGDGQPDLIEYFLGSNAKDSSDTGVILAERRNDGAFVVRFPHAKVAVDVTAVVEWSTDLANWFREGELNKSTSASIQTEVVSKAEEDPEQLVAVLTFTPQPPASSVFARLAVTL</sequence>
<dbReference type="AlphaFoldDB" id="A0A934S6R0"/>
<dbReference type="Proteomes" id="UP000603141">
    <property type="component" value="Unassembled WGS sequence"/>
</dbReference>
<feature type="signal peptide" evidence="1">
    <location>
        <begin position="1"/>
        <end position="29"/>
    </location>
</feature>
<dbReference type="SUPFAM" id="SSF56300">
    <property type="entry name" value="Metallo-dependent phosphatases"/>
    <property type="match status" value="1"/>
</dbReference>